<dbReference type="EMBL" id="CM042047">
    <property type="protein sequence ID" value="KAI3772811.1"/>
    <property type="molecule type" value="Genomic_DNA"/>
</dbReference>
<reference evidence="2" key="1">
    <citation type="journal article" date="2022" name="Mol. Ecol. Resour.">
        <title>The genomes of chicory, endive, great burdock and yacon provide insights into Asteraceae palaeo-polyploidization history and plant inulin production.</title>
        <authorList>
            <person name="Fan W."/>
            <person name="Wang S."/>
            <person name="Wang H."/>
            <person name="Wang A."/>
            <person name="Jiang F."/>
            <person name="Liu H."/>
            <person name="Zhao H."/>
            <person name="Xu D."/>
            <person name="Zhang Y."/>
        </authorList>
    </citation>
    <scope>NUCLEOTIDE SEQUENCE [LARGE SCALE GENOMIC DNA]</scope>
    <source>
        <strain evidence="2">cv. Niubang</strain>
    </source>
</reference>
<dbReference type="Proteomes" id="UP001055879">
    <property type="component" value="Linkage Group LG01"/>
</dbReference>
<proteinExistence type="predicted"/>
<evidence type="ECO:0000313" key="2">
    <source>
        <dbReference type="Proteomes" id="UP001055879"/>
    </source>
</evidence>
<comment type="caution">
    <text evidence="1">The sequence shown here is derived from an EMBL/GenBank/DDBJ whole genome shotgun (WGS) entry which is preliminary data.</text>
</comment>
<sequence length="136" mass="14538">MKLGWRITANGLLAGISPVVGALSEISSLSVIGEPSMLEALGNRVCGVKMWRNGRVCGGLELSPKIAEGRGLLEFGLCSTALVCGLRLLPSLLGFRAVAFFIFAMIQVESLRKGEEDARHSFFFLEIQISGAVALK</sequence>
<name>A0ACB9FQ04_ARCLA</name>
<gene>
    <name evidence="1" type="ORF">L6452_04005</name>
</gene>
<keyword evidence="2" id="KW-1185">Reference proteome</keyword>
<evidence type="ECO:0000313" key="1">
    <source>
        <dbReference type="EMBL" id="KAI3772811.1"/>
    </source>
</evidence>
<accession>A0ACB9FQ04</accession>
<reference evidence="1 2" key="2">
    <citation type="journal article" date="2022" name="Mol. Ecol. Resour.">
        <title>The genomes of chicory, endive, great burdock and yacon provide insights into Asteraceae paleo-polyploidization history and plant inulin production.</title>
        <authorList>
            <person name="Fan W."/>
            <person name="Wang S."/>
            <person name="Wang H."/>
            <person name="Wang A."/>
            <person name="Jiang F."/>
            <person name="Liu H."/>
            <person name="Zhao H."/>
            <person name="Xu D."/>
            <person name="Zhang Y."/>
        </authorList>
    </citation>
    <scope>NUCLEOTIDE SEQUENCE [LARGE SCALE GENOMIC DNA]</scope>
    <source>
        <strain evidence="2">cv. Niubang</strain>
    </source>
</reference>
<organism evidence="1 2">
    <name type="scientific">Arctium lappa</name>
    <name type="common">Greater burdock</name>
    <name type="synonym">Lappa major</name>
    <dbReference type="NCBI Taxonomy" id="4217"/>
    <lineage>
        <taxon>Eukaryota</taxon>
        <taxon>Viridiplantae</taxon>
        <taxon>Streptophyta</taxon>
        <taxon>Embryophyta</taxon>
        <taxon>Tracheophyta</taxon>
        <taxon>Spermatophyta</taxon>
        <taxon>Magnoliopsida</taxon>
        <taxon>eudicotyledons</taxon>
        <taxon>Gunneridae</taxon>
        <taxon>Pentapetalae</taxon>
        <taxon>asterids</taxon>
        <taxon>campanulids</taxon>
        <taxon>Asterales</taxon>
        <taxon>Asteraceae</taxon>
        <taxon>Carduoideae</taxon>
        <taxon>Cardueae</taxon>
        <taxon>Arctiinae</taxon>
        <taxon>Arctium</taxon>
    </lineage>
</organism>
<protein>
    <submittedName>
        <fullName evidence="1">Uncharacterized protein</fullName>
    </submittedName>
</protein>